<evidence type="ECO:0000313" key="15">
    <source>
        <dbReference type="EMBL" id="KRT56763.1"/>
    </source>
</evidence>
<sequence length="285" mass="30421">MSGIRTTLLLAALTGLLLVAGQAMGGQTGLVIALILAAVMNFASYWYSDQLVLKIYRAQPASPAEAPVLYDVVRELSSRAGMPMPKVYLLPEQAPNAFATGRDPQHAAVAATHGLLRMMSREELAGVMAHELAHVKHRDTLTMAIAATIGGAIAMLANMAQFAMLFGMRSSDGENSNPFAAILMMILAPIAASLIQMAISRSREYVADAEGAAICGNPLWLASALRKLGQASQRIPMPEAESHPASAHLFIVNPLSGRNLAQLFATHPPLEERIRRLENAAYGRG</sequence>
<evidence type="ECO:0000256" key="7">
    <source>
        <dbReference type="ARBA" id="ARBA00022801"/>
    </source>
</evidence>
<evidence type="ECO:0000256" key="5">
    <source>
        <dbReference type="ARBA" id="ARBA00022692"/>
    </source>
</evidence>
<gene>
    <name evidence="12" type="primary">htpX</name>
    <name evidence="14" type="ORF">Ga0074115_11252</name>
    <name evidence="15" type="ORF">Ga0076813_10232</name>
</gene>
<keyword evidence="5 12" id="KW-0812">Transmembrane</keyword>
<dbReference type="GO" id="GO:0006508">
    <property type="term" value="P:proteolysis"/>
    <property type="evidence" value="ECO:0007669"/>
    <property type="project" value="UniProtKB-KW"/>
</dbReference>
<keyword evidence="11 12" id="KW-0472">Membrane</keyword>
<keyword evidence="6 12" id="KW-0479">Metal-binding</keyword>
<feature type="binding site" evidence="12">
    <location>
        <position position="130"/>
    </location>
    <ligand>
        <name>Zn(2+)</name>
        <dbReference type="ChEBI" id="CHEBI:29105"/>
        <note>catalytic</note>
    </ligand>
</feature>
<dbReference type="GO" id="GO:0008270">
    <property type="term" value="F:zinc ion binding"/>
    <property type="evidence" value="ECO:0007669"/>
    <property type="project" value="UniProtKB-UniRule"/>
</dbReference>
<evidence type="ECO:0000256" key="6">
    <source>
        <dbReference type="ARBA" id="ARBA00022723"/>
    </source>
</evidence>
<feature type="transmembrane region" description="Helical" evidence="12">
    <location>
        <begin position="179"/>
        <end position="199"/>
    </location>
</feature>
<feature type="binding site" evidence="12">
    <location>
        <position position="134"/>
    </location>
    <ligand>
        <name>Zn(2+)</name>
        <dbReference type="ChEBI" id="CHEBI:29105"/>
        <note>catalytic</note>
    </ligand>
</feature>
<evidence type="ECO:0000256" key="10">
    <source>
        <dbReference type="ARBA" id="ARBA00023049"/>
    </source>
</evidence>
<dbReference type="EC" id="3.4.24.-" evidence="12"/>
<dbReference type="HAMAP" id="MF_00188">
    <property type="entry name" value="Pept_M48_protease_HtpX"/>
    <property type="match status" value="1"/>
</dbReference>
<dbReference type="Pfam" id="PF01435">
    <property type="entry name" value="Peptidase_M48"/>
    <property type="match status" value="1"/>
</dbReference>
<protein>
    <recommendedName>
        <fullName evidence="12">Protease HtpX</fullName>
        <ecNumber evidence="12">3.4.24.-</ecNumber>
    </recommendedName>
    <alternativeName>
        <fullName evidence="12">Heat shock protein HtpX</fullName>
    </alternativeName>
</protein>
<dbReference type="OrthoDB" id="15218at2"/>
<evidence type="ECO:0000256" key="11">
    <source>
        <dbReference type="ARBA" id="ARBA00023136"/>
    </source>
</evidence>
<feature type="transmembrane region" description="Helical" evidence="12">
    <location>
        <begin position="31"/>
        <end position="48"/>
    </location>
</feature>
<evidence type="ECO:0000259" key="13">
    <source>
        <dbReference type="Pfam" id="PF01435"/>
    </source>
</evidence>
<feature type="transmembrane region" description="Helical" evidence="12">
    <location>
        <begin position="144"/>
        <end position="167"/>
    </location>
</feature>
<dbReference type="Proteomes" id="UP000051634">
    <property type="component" value="Unassembled WGS sequence"/>
</dbReference>
<keyword evidence="9 12" id="KW-1133">Transmembrane helix</keyword>
<dbReference type="Gene3D" id="3.30.2010.10">
    <property type="entry name" value="Metalloproteases ('zincins'), catalytic domain"/>
    <property type="match status" value="1"/>
</dbReference>
<evidence type="ECO:0000256" key="8">
    <source>
        <dbReference type="ARBA" id="ARBA00022833"/>
    </source>
</evidence>
<accession>A0A0T5Z1Q9</accession>
<evidence type="ECO:0000256" key="12">
    <source>
        <dbReference type="HAMAP-Rule" id="MF_00188"/>
    </source>
</evidence>
<dbReference type="RefSeq" id="WP_005958739.1">
    <property type="nucleotide sequence ID" value="NZ_KQ557018.1"/>
</dbReference>
<dbReference type="GO" id="GO:0004222">
    <property type="term" value="F:metalloendopeptidase activity"/>
    <property type="evidence" value="ECO:0007669"/>
    <property type="project" value="UniProtKB-UniRule"/>
</dbReference>
<dbReference type="Proteomes" id="UP000051276">
    <property type="component" value="Unassembled WGS sequence"/>
</dbReference>
<feature type="active site" evidence="12">
    <location>
        <position position="131"/>
    </location>
</feature>
<evidence type="ECO:0000313" key="14">
    <source>
        <dbReference type="EMBL" id="KRT54997.1"/>
    </source>
</evidence>
<dbReference type="InterPro" id="IPR050083">
    <property type="entry name" value="HtpX_protease"/>
</dbReference>
<keyword evidence="4 12" id="KW-0645">Protease</keyword>
<keyword evidence="8 12" id="KW-0862">Zinc</keyword>
<comment type="cofactor">
    <cofactor evidence="12">
        <name>Zn(2+)</name>
        <dbReference type="ChEBI" id="CHEBI:29105"/>
    </cofactor>
    <text evidence="12">Binds 1 zinc ion per subunit.</text>
</comment>
<evidence type="ECO:0000256" key="9">
    <source>
        <dbReference type="ARBA" id="ARBA00022989"/>
    </source>
</evidence>
<dbReference type="CDD" id="cd07336">
    <property type="entry name" value="M48B_HtpX_like"/>
    <property type="match status" value="1"/>
</dbReference>
<comment type="caution">
    <text evidence="15">The sequence shown here is derived from an EMBL/GenBank/DDBJ whole genome shotgun (WGS) entry which is preliminary data.</text>
</comment>
<keyword evidence="3 12" id="KW-1003">Cell membrane</keyword>
<evidence type="ECO:0000313" key="16">
    <source>
        <dbReference type="Proteomes" id="UP000051276"/>
    </source>
</evidence>
<reference evidence="16 17" key="1">
    <citation type="submission" date="2015-11" db="EMBL/GenBank/DDBJ databases">
        <title>The genome of Candidatus Endoriftia persephone in Ridgeia piscesae and population structure of the North Eastern Pacific vestimentiferan symbionts.</title>
        <authorList>
            <person name="Perez M."/>
            <person name="Juniper K.S."/>
        </authorList>
    </citation>
    <scope>NUCLEOTIDE SEQUENCE [LARGE SCALE GENOMIC DNA]</scope>
    <source>
        <strain evidence="15">Ind10</strain>
        <strain evidence="14">Ind11</strain>
    </source>
</reference>
<dbReference type="PANTHER" id="PTHR43221">
    <property type="entry name" value="PROTEASE HTPX"/>
    <property type="match status" value="1"/>
</dbReference>
<evidence type="ECO:0000256" key="1">
    <source>
        <dbReference type="ARBA" id="ARBA00004651"/>
    </source>
</evidence>
<dbReference type="InterPro" id="IPR001915">
    <property type="entry name" value="Peptidase_M48"/>
</dbReference>
<evidence type="ECO:0000256" key="3">
    <source>
        <dbReference type="ARBA" id="ARBA00022475"/>
    </source>
</evidence>
<dbReference type="InterPro" id="IPR022919">
    <property type="entry name" value="Pept_M48_protease_HtpX"/>
</dbReference>
<evidence type="ECO:0000256" key="2">
    <source>
        <dbReference type="ARBA" id="ARBA00009779"/>
    </source>
</evidence>
<dbReference type="EMBL" id="LMXI01000671">
    <property type="protein sequence ID" value="KRT56763.1"/>
    <property type="molecule type" value="Genomic_DNA"/>
</dbReference>
<evidence type="ECO:0000313" key="17">
    <source>
        <dbReference type="Proteomes" id="UP000051634"/>
    </source>
</evidence>
<dbReference type="PANTHER" id="PTHR43221:SF1">
    <property type="entry name" value="PROTEASE HTPX"/>
    <property type="match status" value="1"/>
</dbReference>
<dbReference type="AlphaFoldDB" id="A0A0T5Z1Q9"/>
<keyword evidence="17" id="KW-1185">Reference proteome</keyword>
<name>A0A0T5Z1Q9_9GAMM</name>
<proteinExistence type="inferred from homology"/>
<dbReference type="EMBL" id="LDXT01000085">
    <property type="protein sequence ID" value="KRT54997.1"/>
    <property type="molecule type" value="Genomic_DNA"/>
</dbReference>
<feature type="domain" description="Peptidase M48" evidence="13">
    <location>
        <begin position="64"/>
        <end position="280"/>
    </location>
</feature>
<organism evidence="15 16">
    <name type="scientific">endosymbiont of Ridgeia piscesae</name>
    <dbReference type="NCBI Taxonomy" id="54398"/>
    <lineage>
        <taxon>Bacteria</taxon>
        <taxon>Pseudomonadati</taxon>
        <taxon>Pseudomonadota</taxon>
        <taxon>Gammaproteobacteria</taxon>
        <taxon>sulfur-oxidizing symbionts</taxon>
    </lineage>
</organism>
<dbReference type="PATRIC" id="fig|54398.3.peg.1750"/>
<keyword evidence="7 12" id="KW-0378">Hydrolase</keyword>
<comment type="similarity">
    <text evidence="2 12">Belongs to the peptidase M48B family.</text>
</comment>
<dbReference type="GO" id="GO:0005886">
    <property type="term" value="C:plasma membrane"/>
    <property type="evidence" value="ECO:0007669"/>
    <property type="project" value="UniProtKB-SubCell"/>
</dbReference>
<comment type="subcellular location">
    <subcellularLocation>
        <location evidence="1 12">Cell membrane</location>
        <topology evidence="1 12">Multi-pass membrane protein</topology>
    </subcellularLocation>
</comment>
<evidence type="ECO:0000256" key="4">
    <source>
        <dbReference type="ARBA" id="ARBA00022670"/>
    </source>
</evidence>
<dbReference type="NCBIfam" id="NF002826">
    <property type="entry name" value="PRK03001.1"/>
    <property type="match status" value="1"/>
</dbReference>
<keyword evidence="12 15" id="KW-0346">Stress response</keyword>
<feature type="binding site" evidence="12">
    <location>
        <position position="204"/>
    </location>
    <ligand>
        <name>Zn(2+)</name>
        <dbReference type="ChEBI" id="CHEBI:29105"/>
        <note>catalytic</note>
    </ligand>
</feature>
<keyword evidence="10 12" id="KW-0482">Metalloprotease</keyword>
<dbReference type="STRING" id="54398.Ga0074115_11252"/>